<evidence type="ECO:0000313" key="2">
    <source>
        <dbReference type="Proteomes" id="UP000215767"/>
    </source>
</evidence>
<keyword evidence="2" id="KW-1185">Reference proteome</keyword>
<sequence>MILNPHQSAVVLAVMTAGGTGTLTFKGADANLVSFKENGAVFVAQFCDDGGRDSQETYATFEQFRLAYTTPVPDLARAAAHYIPMAAEAKTMAQHVADGEGRN</sequence>
<reference evidence="2" key="1">
    <citation type="submission" date="2017-05" db="EMBL/GenBank/DDBJ databases">
        <title>Complete and WGS of Bordetella genogroups.</title>
        <authorList>
            <person name="Spilker T."/>
            <person name="Lipuma J."/>
        </authorList>
    </citation>
    <scope>NUCLEOTIDE SEQUENCE [LARGE SCALE GENOMIC DNA]</scope>
    <source>
        <strain evidence="2">AU8856</strain>
    </source>
</reference>
<comment type="caution">
    <text evidence="1">The sequence shown here is derived from an EMBL/GenBank/DDBJ whole genome shotgun (WGS) entry which is preliminary data.</text>
</comment>
<evidence type="ECO:0000313" key="1">
    <source>
        <dbReference type="EMBL" id="OZI61580.1"/>
    </source>
</evidence>
<organism evidence="1 2">
    <name type="scientific">Bordetella genomosp. 11</name>
    <dbReference type="NCBI Taxonomy" id="1416808"/>
    <lineage>
        <taxon>Bacteria</taxon>
        <taxon>Pseudomonadati</taxon>
        <taxon>Pseudomonadota</taxon>
        <taxon>Betaproteobacteria</taxon>
        <taxon>Burkholderiales</taxon>
        <taxon>Alcaligenaceae</taxon>
        <taxon>Bordetella</taxon>
    </lineage>
</organism>
<name>A0A261UJZ2_9BORD</name>
<gene>
    <name evidence="1" type="ORF">CAL28_20060</name>
</gene>
<proteinExistence type="predicted"/>
<dbReference type="AlphaFoldDB" id="A0A261UJZ2"/>
<dbReference type="OrthoDB" id="9928109at2"/>
<accession>A0A261UJZ2</accession>
<dbReference type="EMBL" id="NEVS01000004">
    <property type="protein sequence ID" value="OZI61580.1"/>
    <property type="molecule type" value="Genomic_DNA"/>
</dbReference>
<dbReference type="Proteomes" id="UP000215767">
    <property type="component" value="Unassembled WGS sequence"/>
</dbReference>
<protein>
    <submittedName>
        <fullName evidence="1">Uncharacterized protein</fullName>
    </submittedName>
</protein>
<dbReference type="RefSeq" id="WP_094842983.1">
    <property type="nucleotide sequence ID" value="NZ_NEVS01000004.1"/>
</dbReference>